<organism evidence="1 2">
    <name type="scientific">Cricetulus griseus</name>
    <name type="common">Chinese hamster</name>
    <name type="synonym">Cricetulus barabensis griseus</name>
    <dbReference type="NCBI Taxonomy" id="10029"/>
    <lineage>
        <taxon>Eukaryota</taxon>
        <taxon>Metazoa</taxon>
        <taxon>Chordata</taxon>
        <taxon>Craniata</taxon>
        <taxon>Vertebrata</taxon>
        <taxon>Euteleostomi</taxon>
        <taxon>Mammalia</taxon>
        <taxon>Eutheria</taxon>
        <taxon>Euarchontoglires</taxon>
        <taxon>Glires</taxon>
        <taxon>Rodentia</taxon>
        <taxon>Myomorpha</taxon>
        <taxon>Muroidea</taxon>
        <taxon>Cricetidae</taxon>
        <taxon>Cricetinae</taxon>
        <taxon>Cricetulus</taxon>
    </lineage>
</organism>
<protein>
    <submittedName>
        <fullName evidence="1">Uncharacterized protein</fullName>
    </submittedName>
</protein>
<dbReference type="Proteomes" id="UP000001075">
    <property type="component" value="Unassembled WGS sequence"/>
</dbReference>
<evidence type="ECO:0000313" key="2">
    <source>
        <dbReference type="Proteomes" id="UP000001075"/>
    </source>
</evidence>
<reference evidence="2" key="1">
    <citation type="journal article" date="2011" name="Nat. Biotechnol.">
        <title>The genomic sequence of the Chinese hamster ovary (CHO)-K1 cell line.</title>
        <authorList>
            <person name="Xu X."/>
            <person name="Nagarajan H."/>
            <person name="Lewis N.E."/>
            <person name="Pan S."/>
            <person name="Cai Z."/>
            <person name="Liu X."/>
            <person name="Chen W."/>
            <person name="Xie M."/>
            <person name="Wang W."/>
            <person name="Hammond S."/>
            <person name="Andersen M.R."/>
            <person name="Neff N."/>
            <person name="Passarelli B."/>
            <person name="Koh W."/>
            <person name="Fan H.C."/>
            <person name="Wang J."/>
            <person name="Gui Y."/>
            <person name="Lee K.H."/>
            <person name="Betenbaugh M.J."/>
            <person name="Quake S.R."/>
            <person name="Famili I."/>
            <person name="Palsson B.O."/>
            <person name="Wang J."/>
        </authorList>
    </citation>
    <scope>NUCLEOTIDE SEQUENCE [LARGE SCALE GENOMIC DNA]</scope>
    <source>
        <strain evidence="2">CHO K1 cell line</strain>
    </source>
</reference>
<accession>G3HQK7</accession>
<name>G3HQK7_CRIGR</name>
<sequence>MPFFQIPKSLISTPLLHTSAFLLIAEDFIPTSLESVSTVFQRAALWAFAENFSVNTIALFSFVVN</sequence>
<dbReference type="EMBL" id="JH000615">
    <property type="protein sequence ID" value="EGW06172.1"/>
    <property type="molecule type" value="Genomic_DNA"/>
</dbReference>
<proteinExistence type="predicted"/>
<evidence type="ECO:0000313" key="1">
    <source>
        <dbReference type="EMBL" id="EGW06172.1"/>
    </source>
</evidence>
<dbReference type="InParanoid" id="G3HQK7"/>
<dbReference type="AlphaFoldDB" id="G3HQK7"/>
<gene>
    <name evidence="1" type="ORF">I79_013111</name>
</gene>